<name>A0A2R5F738_9PROT</name>
<keyword evidence="3 6" id="KW-0812">Transmembrane</keyword>
<dbReference type="InterPro" id="IPR039653">
    <property type="entry name" value="Prenyltransferase"/>
</dbReference>
<keyword evidence="4 6" id="KW-1133">Transmembrane helix</keyword>
<dbReference type="AlphaFoldDB" id="A0A2R5F738"/>
<evidence type="ECO:0000313" key="7">
    <source>
        <dbReference type="EMBL" id="GBG14007.1"/>
    </source>
</evidence>
<dbReference type="GO" id="GO:0005886">
    <property type="term" value="C:plasma membrane"/>
    <property type="evidence" value="ECO:0007669"/>
    <property type="project" value="TreeGrafter"/>
</dbReference>
<dbReference type="Proteomes" id="UP000245081">
    <property type="component" value="Unassembled WGS sequence"/>
</dbReference>
<feature type="transmembrane region" description="Helical" evidence="6">
    <location>
        <begin position="478"/>
        <end position="501"/>
    </location>
</feature>
<dbReference type="EMBL" id="BDOQ01000006">
    <property type="protein sequence ID" value="GBG14007.1"/>
    <property type="molecule type" value="Genomic_DNA"/>
</dbReference>
<dbReference type="Pfam" id="PF01040">
    <property type="entry name" value="UbiA"/>
    <property type="match status" value="1"/>
</dbReference>
<dbReference type="PANTHER" id="PTHR11048:SF5">
    <property type="entry name" value="DECAPRENYL-PHOSPHATE PHOSPHORIBOSYLTRANSFERASE"/>
    <property type="match status" value="1"/>
</dbReference>
<evidence type="ECO:0000256" key="4">
    <source>
        <dbReference type="ARBA" id="ARBA00022989"/>
    </source>
</evidence>
<dbReference type="InterPro" id="IPR044878">
    <property type="entry name" value="UbiA_sf"/>
</dbReference>
<evidence type="ECO:0000256" key="5">
    <source>
        <dbReference type="ARBA" id="ARBA00023136"/>
    </source>
</evidence>
<evidence type="ECO:0000313" key="8">
    <source>
        <dbReference type="Proteomes" id="UP000245081"/>
    </source>
</evidence>
<reference evidence="7 8" key="1">
    <citation type="journal article" date="2018" name="Environ. Microbiol.">
        <title>Isolation and genomic characterization of Novimethylophilus kurashikiensis gen. nov. sp. nov., a new lanthanide-dependent methylotrophic species of Methylophilaceae.</title>
        <authorList>
            <person name="Lv H."/>
            <person name="Sahin N."/>
            <person name="Tani A."/>
        </authorList>
    </citation>
    <scope>NUCLEOTIDE SEQUENCE [LARGE SCALE GENOMIC DNA]</scope>
    <source>
        <strain evidence="7 8">La2-4</strain>
    </source>
</reference>
<feature type="transmembrane region" description="Helical" evidence="6">
    <location>
        <begin position="368"/>
        <end position="386"/>
    </location>
</feature>
<dbReference type="NCBIfam" id="NF006088">
    <property type="entry name" value="PRK08238.1"/>
    <property type="match status" value="1"/>
</dbReference>
<evidence type="ECO:0000256" key="2">
    <source>
        <dbReference type="ARBA" id="ARBA00022475"/>
    </source>
</evidence>
<dbReference type="Pfam" id="PF12710">
    <property type="entry name" value="HAD"/>
    <property type="match status" value="1"/>
</dbReference>
<proteinExistence type="predicted"/>
<keyword evidence="7" id="KW-0808">Transferase</keyword>
<protein>
    <submittedName>
        <fullName evidence="7">4-hydroxybenzoate octaprenyltransferase</fullName>
    </submittedName>
</protein>
<gene>
    <name evidence="7" type="ORF">NMK_1563</name>
</gene>
<dbReference type="CDD" id="cd13963">
    <property type="entry name" value="PT_UbiA_2"/>
    <property type="match status" value="1"/>
</dbReference>
<feature type="transmembrane region" description="Helical" evidence="6">
    <location>
        <begin position="248"/>
        <end position="268"/>
    </location>
</feature>
<dbReference type="SUPFAM" id="SSF56784">
    <property type="entry name" value="HAD-like"/>
    <property type="match status" value="1"/>
</dbReference>
<dbReference type="GO" id="GO:0009247">
    <property type="term" value="P:glycolipid biosynthetic process"/>
    <property type="evidence" value="ECO:0007669"/>
    <property type="project" value="TreeGrafter"/>
</dbReference>
<dbReference type="PANTHER" id="PTHR11048">
    <property type="entry name" value="PRENYLTRANSFERASES"/>
    <property type="match status" value="1"/>
</dbReference>
<keyword evidence="5 6" id="KW-0472">Membrane</keyword>
<feature type="transmembrane region" description="Helical" evidence="6">
    <location>
        <begin position="342"/>
        <end position="362"/>
    </location>
</feature>
<feature type="transmembrane region" description="Helical" evidence="6">
    <location>
        <begin position="448"/>
        <end position="466"/>
    </location>
</feature>
<sequence length="502" mass="55699">MEHSEVWNSADYAHTNHTAIPSHQLKPGTRKAVPLCVDLDGTLIKTDLLVESFLALVKRNPLALFLCFWWLLHGKARLKAEIAQRVEMDMSLLPYHAELTAFLQEEVSHGRRLYLCTAADRQLAQQVAAHLGIFDAVLASDGRTNLSGKYKAALLSEKFGESGFDYCGNSHADLAIWKHAQYAIVVGHQGAGIVRAAGAINRNTVHFAHDKAGWMQVLKAMRVYQWVKNSLIFVPLLTSHLFLDINYVWPAVVAFFAFSLCASSVYLLNDMLDLEADRRHARKRTRPFASGQLSLVTGMWLTGGLLACGLALALLLPIKFMLVLAAYYALTLAYSFALKKMLLVDVFALAGLYTSRILAGGAATDIPLSSWLILFSITIFLSLAFVKRYSELHSKLEEGEQSAAGRGYLTKDLSILSTFGTSAGYLAVIIMAIYLNDPQTNLMYSHRSALWGVFAGMMFWVSWMWMNAYQGKMTDDPIVFALKNRVSLMTIGLIVLCTLIAI</sequence>
<evidence type="ECO:0000256" key="6">
    <source>
        <dbReference type="SAM" id="Phobius"/>
    </source>
</evidence>
<keyword evidence="2" id="KW-1003">Cell membrane</keyword>
<feature type="transmembrane region" description="Helical" evidence="6">
    <location>
        <begin position="320"/>
        <end position="337"/>
    </location>
</feature>
<dbReference type="Gene3D" id="3.40.50.1000">
    <property type="entry name" value="HAD superfamily/HAD-like"/>
    <property type="match status" value="1"/>
</dbReference>
<keyword evidence="8" id="KW-1185">Reference proteome</keyword>
<dbReference type="OrthoDB" id="9803632at2"/>
<accession>A0A2R5F738</accession>
<dbReference type="Gene3D" id="1.10.357.140">
    <property type="entry name" value="UbiA prenyltransferase"/>
    <property type="match status" value="1"/>
</dbReference>
<feature type="transmembrane region" description="Helical" evidence="6">
    <location>
        <begin position="289"/>
        <end position="314"/>
    </location>
</feature>
<dbReference type="RefSeq" id="WP_109015217.1">
    <property type="nucleotide sequence ID" value="NZ_BDOQ01000006.1"/>
</dbReference>
<dbReference type="GO" id="GO:0016765">
    <property type="term" value="F:transferase activity, transferring alkyl or aryl (other than methyl) groups"/>
    <property type="evidence" value="ECO:0007669"/>
    <property type="project" value="InterPro"/>
</dbReference>
<evidence type="ECO:0000256" key="1">
    <source>
        <dbReference type="ARBA" id="ARBA00004141"/>
    </source>
</evidence>
<comment type="subcellular location">
    <subcellularLocation>
        <location evidence="1">Membrane</location>
        <topology evidence="1">Multi-pass membrane protein</topology>
    </subcellularLocation>
</comment>
<dbReference type="InterPro" id="IPR000537">
    <property type="entry name" value="UbiA_prenyltransferase"/>
</dbReference>
<dbReference type="InterPro" id="IPR036412">
    <property type="entry name" value="HAD-like_sf"/>
</dbReference>
<organism evidence="7 8">
    <name type="scientific">Novimethylophilus kurashikiensis</name>
    <dbReference type="NCBI Taxonomy" id="1825523"/>
    <lineage>
        <taxon>Bacteria</taxon>
        <taxon>Pseudomonadati</taxon>
        <taxon>Pseudomonadota</taxon>
        <taxon>Betaproteobacteria</taxon>
        <taxon>Nitrosomonadales</taxon>
        <taxon>Methylophilaceae</taxon>
        <taxon>Novimethylophilus</taxon>
    </lineage>
</organism>
<feature type="transmembrane region" description="Helical" evidence="6">
    <location>
        <begin position="415"/>
        <end position="436"/>
    </location>
</feature>
<comment type="caution">
    <text evidence="7">The sequence shown here is derived from an EMBL/GenBank/DDBJ whole genome shotgun (WGS) entry which is preliminary data.</text>
</comment>
<dbReference type="InterPro" id="IPR023214">
    <property type="entry name" value="HAD_sf"/>
</dbReference>
<evidence type="ECO:0000256" key="3">
    <source>
        <dbReference type="ARBA" id="ARBA00022692"/>
    </source>
</evidence>